<organism evidence="1 2">
    <name type="scientific">Halobacillus andaensis</name>
    <dbReference type="NCBI Taxonomy" id="1176239"/>
    <lineage>
        <taxon>Bacteria</taxon>
        <taxon>Bacillati</taxon>
        <taxon>Bacillota</taxon>
        <taxon>Bacilli</taxon>
        <taxon>Bacillales</taxon>
        <taxon>Bacillaceae</taxon>
        <taxon>Halobacillus</taxon>
    </lineage>
</organism>
<keyword evidence="1" id="KW-0436">Ligase</keyword>
<reference evidence="1" key="2">
    <citation type="submission" date="2020-09" db="EMBL/GenBank/DDBJ databases">
        <authorList>
            <person name="Sun Q."/>
            <person name="Zhou Y."/>
        </authorList>
    </citation>
    <scope>NUCLEOTIDE SEQUENCE</scope>
    <source>
        <strain evidence="1">CGMCC 1.12153</strain>
    </source>
</reference>
<keyword evidence="2" id="KW-1185">Reference proteome</keyword>
<evidence type="ECO:0000313" key="2">
    <source>
        <dbReference type="Proteomes" id="UP000660110"/>
    </source>
</evidence>
<proteinExistence type="predicted"/>
<dbReference type="RefSeq" id="WP_188379193.1">
    <property type="nucleotide sequence ID" value="NZ_BMEL01000007.1"/>
</dbReference>
<dbReference type="InterPro" id="IPR019700">
    <property type="entry name" value="Sigma-G_inhibitor_Gin"/>
</dbReference>
<dbReference type="Proteomes" id="UP000660110">
    <property type="component" value="Unassembled WGS sequence"/>
</dbReference>
<accession>A0A917EZ49</accession>
<dbReference type="EMBL" id="BMEL01000007">
    <property type="protein sequence ID" value="GGF35962.1"/>
    <property type="molecule type" value="Genomic_DNA"/>
</dbReference>
<gene>
    <name evidence="1" type="ORF">GCM10010954_38730</name>
</gene>
<comment type="caution">
    <text evidence="1">The sequence shown here is derived from an EMBL/GenBank/DDBJ whole genome shotgun (WGS) entry which is preliminary data.</text>
</comment>
<evidence type="ECO:0000313" key="1">
    <source>
        <dbReference type="EMBL" id="GGF35962.1"/>
    </source>
</evidence>
<dbReference type="AlphaFoldDB" id="A0A917EZ49"/>
<sequence>MKSTDCCSICSKQTDDGIYLLRIYICSSCEKEMIHTSTDDPKYKFYIEQMNKAHRAMIYS</sequence>
<protein>
    <submittedName>
        <fullName evidence="1">Carnitine-CoA ligase</fullName>
    </submittedName>
</protein>
<reference evidence="1" key="1">
    <citation type="journal article" date="2014" name="Int. J. Syst. Evol. Microbiol.">
        <title>Complete genome sequence of Corynebacterium casei LMG S-19264T (=DSM 44701T), isolated from a smear-ripened cheese.</title>
        <authorList>
            <consortium name="US DOE Joint Genome Institute (JGI-PGF)"/>
            <person name="Walter F."/>
            <person name="Albersmeier A."/>
            <person name="Kalinowski J."/>
            <person name="Ruckert C."/>
        </authorList>
    </citation>
    <scope>NUCLEOTIDE SEQUENCE</scope>
    <source>
        <strain evidence="1">CGMCC 1.12153</strain>
    </source>
</reference>
<dbReference type="GO" id="GO:0016874">
    <property type="term" value="F:ligase activity"/>
    <property type="evidence" value="ECO:0007669"/>
    <property type="project" value="UniProtKB-KW"/>
</dbReference>
<name>A0A917EZ49_HALAA</name>
<dbReference type="Pfam" id="PF10764">
    <property type="entry name" value="Gin"/>
    <property type="match status" value="1"/>
</dbReference>